<name>A0AAD4BGJ2_BOLED</name>
<dbReference type="EMBL" id="WHUW01000066">
    <property type="protein sequence ID" value="KAF8429847.1"/>
    <property type="molecule type" value="Genomic_DNA"/>
</dbReference>
<reference evidence="1" key="1">
    <citation type="submission" date="2019-10" db="EMBL/GenBank/DDBJ databases">
        <authorList>
            <consortium name="DOE Joint Genome Institute"/>
            <person name="Kuo A."/>
            <person name="Miyauchi S."/>
            <person name="Kiss E."/>
            <person name="Drula E."/>
            <person name="Kohler A."/>
            <person name="Sanchez-Garcia M."/>
            <person name="Andreopoulos B."/>
            <person name="Barry K.W."/>
            <person name="Bonito G."/>
            <person name="Buee M."/>
            <person name="Carver A."/>
            <person name="Chen C."/>
            <person name="Cichocki N."/>
            <person name="Clum A."/>
            <person name="Culley D."/>
            <person name="Crous P.W."/>
            <person name="Fauchery L."/>
            <person name="Girlanda M."/>
            <person name="Hayes R."/>
            <person name="Keri Z."/>
            <person name="LaButti K."/>
            <person name="Lipzen A."/>
            <person name="Lombard V."/>
            <person name="Magnuson J."/>
            <person name="Maillard F."/>
            <person name="Morin E."/>
            <person name="Murat C."/>
            <person name="Nolan M."/>
            <person name="Ohm R."/>
            <person name="Pangilinan J."/>
            <person name="Pereira M."/>
            <person name="Perotto S."/>
            <person name="Peter M."/>
            <person name="Riley R."/>
            <person name="Sitrit Y."/>
            <person name="Stielow B."/>
            <person name="Szollosi G."/>
            <person name="Zifcakova L."/>
            <person name="Stursova M."/>
            <person name="Spatafora J.W."/>
            <person name="Tedersoo L."/>
            <person name="Vaario L.-M."/>
            <person name="Yamada A."/>
            <person name="Yan M."/>
            <person name="Wang P."/>
            <person name="Xu J."/>
            <person name="Bruns T."/>
            <person name="Baldrian P."/>
            <person name="Vilgalys R."/>
            <person name="Henrissat B."/>
            <person name="Grigoriev I.V."/>
            <person name="Hibbett D."/>
            <person name="Nagy L.G."/>
            <person name="Martin F.M."/>
        </authorList>
    </citation>
    <scope>NUCLEOTIDE SEQUENCE</scope>
    <source>
        <strain evidence="1">BED1</strain>
    </source>
</reference>
<sequence>MTSDTIRSDDILTGPETFPLWKVKVTRKLRSGQVYGVVSGTDAKPTLGTTGVTASDIRDWLARDEKAHGIIQERISHAIGIGTVPLISQVSGKTYEVILSNVLLIPEFHLSLISVNRLASANLSVSFPGNSDACYIRKDRNTILIAKHKGGLYHAKVTPSEQKETAHAAVDHGQIWTTSGNRYRDRNTHIL</sequence>
<gene>
    <name evidence="1" type="ORF">L210DRAFT_3614745</name>
</gene>
<proteinExistence type="predicted"/>
<evidence type="ECO:0000313" key="1">
    <source>
        <dbReference type="EMBL" id="KAF8429847.1"/>
    </source>
</evidence>
<comment type="caution">
    <text evidence="1">The sequence shown here is derived from an EMBL/GenBank/DDBJ whole genome shotgun (WGS) entry which is preliminary data.</text>
</comment>
<organism evidence="1 2">
    <name type="scientific">Boletus edulis BED1</name>
    <dbReference type="NCBI Taxonomy" id="1328754"/>
    <lineage>
        <taxon>Eukaryota</taxon>
        <taxon>Fungi</taxon>
        <taxon>Dikarya</taxon>
        <taxon>Basidiomycota</taxon>
        <taxon>Agaricomycotina</taxon>
        <taxon>Agaricomycetes</taxon>
        <taxon>Agaricomycetidae</taxon>
        <taxon>Boletales</taxon>
        <taxon>Boletineae</taxon>
        <taxon>Boletaceae</taxon>
        <taxon>Boletoideae</taxon>
        <taxon>Boletus</taxon>
    </lineage>
</organism>
<keyword evidence="2" id="KW-1185">Reference proteome</keyword>
<accession>A0AAD4BGJ2</accession>
<evidence type="ECO:0000313" key="2">
    <source>
        <dbReference type="Proteomes" id="UP001194468"/>
    </source>
</evidence>
<protein>
    <submittedName>
        <fullName evidence="1">Uncharacterized protein</fullName>
    </submittedName>
</protein>
<dbReference type="Proteomes" id="UP001194468">
    <property type="component" value="Unassembled WGS sequence"/>
</dbReference>
<dbReference type="AlphaFoldDB" id="A0AAD4BGJ2"/>
<reference evidence="1" key="2">
    <citation type="journal article" date="2020" name="Nat. Commun.">
        <title>Large-scale genome sequencing of mycorrhizal fungi provides insights into the early evolution of symbiotic traits.</title>
        <authorList>
            <person name="Miyauchi S."/>
            <person name="Kiss E."/>
            <person name="Kuo A."/>
            <person name="Drula E."/>
            <person name="Kohler A."/>
            <person name="Sanchez-Garcia M."/>
            <person name="Morin E."/>
            <person name="Andreopoulos B."/>
            <person name="Barry K.W."/>
            <person name="Bonito G."/>
            <person name="Buee M."/>
            <person name="Carver A."/>
            <person name="Chen C."/>
            <person name="Cichocki N."/>
            <person name="Clum A."/>
            <person name="Culley D."/>
            <person name="Crous P.W."/>
            <person name="Fauchery L."/>
            <person name="Girlanda M."/>
            <person name="Hayes R.D."/>
            <person name="Keri Z."/>
            <person name="LaButti K."/>
            <person name="Lipzen A."/>
            <person name="Lombard V."/>
            <person name="Magnuson J."/>
            <person name="Maillard F."/>
            <person name="Murat C."/>
            <person name="Nolan M."/>
            <person name="Ohm R.A."/>
            <person name="Pangilinan J."/>
            <person name="Pereira M.F."/>
            <person name="Perotto S."/>
            <person name="Peter M."/>
            <person name="Pfister S."/>
            <person name="Riley R."/>
            <person name="Sitrit Y."/>
            <person name="Stielow J.B."/>
            <person name="Szollosi G."/>
            <person name="Zifcakova L."/>
            <person name="Stursova M."/>
            <person name="Spatafora J.W."/>
            <person name="Tedersoo L."/>
            <person name="Vaario L.M."/>
            <person name="Yamada A."/>
            <person name="Yan M."/>
            <person name="Wang P."/>
            <person name="Xu J."/>
            <person name="Bruns T."/>
            <person name="Baldrian P."/>
            <person name="Vilgalys R."/>
            <person name="Dunand C."/>
            <person name="Henrissat B."/>
            <person name="Grigoriev I.V."/>
            <person name="Hibbett D."/>
            <person name="Nagy L.G."/>
            <person name="Martin F.M."/>
        </authorList>
    </citation>
    <scope>NUCLEOTIDE SEQUENCE</scope>
    <source>
        <strain evidence="1">BED1</strain>
    </source>
</reference>